<keyword evidence="4" id="KW-1185">Reference proteome</keyword>
<accession>A0A0C3DHZ8</accession>
<feature type="region of interest" description="Disordered" evidence="1">
    <location>
        <begin position="177"/>
        <end position="196"/>
    </location>
</feature>
<feature type="domain" description="KOW" evidence="2">
    <location>
        <begin position="511"/>
        <end position="538"/>
    </location>
</feature>
<dbReference type="SUPFAM" id="SSF50104">
    <property type="entry name" value="Translation proteins SH3-like domain"/>
    <property type="match status" value="1"/>
</dbReference>
<evidence type="ECO:0000313" key="3">
    <source>
        <dbReference type="EMBL" id="KIM60335.1"/>
    </source>
</evidence>
<reference evidence="3 4" key="1">
    <citation type="submission" date="2014-04" db="EMBL/GenBank/DDBJ databases">
        <authorList>
            <consortium name="DOE Joint Genome Institute"/>
            <person name="Kuo A."/>
            <person name="Kohler A."/>
            <person name="Nagy L.G."/>
            <person name="Floudas D."/>
            <person name="Copeland A."/>
            <person name="Barry K.W."/>
            <person name="Cichocki N."/>
            <person name="Veneault-Fourrey C."/>
            <person name="LaButti K."/>
            <person name="Lindquist E.A."/>
            <person name="Lipzen A."/>
            <person name="Lundell T."/>
            <person name="Morin E."/>
            <person name="Murat C."/>
            <person name="Sun H."/>
            <person name="Tunlid A."/>
            <person name="Henrissat B."/>
            <person name="Grigoriev I.V."/>
            <person name="Hibbett D.S."/>
            <person name="Martin F."/>
            <person name="Nordberg H.P."/>
            <person name="Cantor M.N."/>
            <person name="Hua S.X."/>
        </authorList>
    </citation>
    <scope>NUCLEOTIDE SEQUENCE [LARGE SCALE GENOMIC DNA]</scope>
    <source>
        <strain evidence="3 4">Foug A</strain>
    </source>
</reference>
<gene>
    <name evidence="3" type="ORF">SCLCIDRAFT_26678</name>
</gene>
<sequence length="914" mass="102074">MLTPSVEISPSMVVSAVYPWLERYARNEVTLSHMLHHINFELGAVKAHFDEDRWMDILEHIETRPNGWDEVKAEWLRVKSVSLLQDKRAWRVIQTWIYGGLNLALVSEVMQIAYRDQYIHADWEDIFHRLQEVWETKEEEENPETHQIFQEILDSIGRFLLTASLLLIAHYDGDAPLPASSKAPTKSQKKTPNNLHSLDMGIIDLTTFRADSEDDNIDARPSKPLKKRRKIDISHSIDRFLDTSVLDDEEEEDYSGDDTLMARPSEVLPGGLASFASRVDDICRLYSGHANCVCDTSHDPLHCSPLSTSQALPRVYKVDIITGYAITLDPSDTRAGVMSCDGLIYHKGLLRCSLSKKTLEVVKLPHPDDLVLHSLAGIDPPLIRRTIKMFSAQFWQQGDLVCITEGELFNTSATILSVDFQNKSATVVINSNGTLPVQHSCPISSLQHTYRHGDSVKVFAGSDRGTEGCVVDHSGENVILTVHRTGEIIEIQVDPLLIHTFTPAHRIAEDTIQIGDYATILHGPQRGLRGTIHNETPSIPEGVDPWCLHIHKDEAVIDPPSMLKFSSQNGYDGCTVLNVDFLNASMVIRHEDFTLRVHISSCTKVHNWTPLSLHRGSEVWIIAGDKKGHRANLVSLGRQLSVVSMLGYPHYEIKNVEVATSTGYLLNGDKLDDVRLHALMALQRKSFVQEPPNLDKTTDDPWVISALDLSSASPFPPPSTTPPAVNKGNIAWLFDDAFCRFTDFCVCLNVGIGYNCGSLCKRVVYTTCPDRFLGPEGPVPPSQLCSTCIQKHLEPWWNVYDSAIVPLIHIWKSALFVQPQLPSSASVNMATATNDLGDMMPPEMLEEMALRAEPVVSGGANGHDLREMTKEEKACRKQKYKFPQMVSEFQVKCASTNLSASTAFQDHWGVETTS</sequence>
<dbReference type="Proteomes" id="UP000053989">
    <property type="component" value="Unassembled WGS sequence"/>
</dbReference>
<feature type="compositionally biased region" description="Polar residues" evidence="1">
    <location>
        <begin position="182"/>
        <end position="196"/>
    </location>
</feature>
<feature type="domain" description="KOW" evidence="2">
    <location>
        <begin position="449"/>
        <end position="476"/>
    </location>
</feature>
<evidence type="ECO:0000256" key="1">
    <source>
        <dbReference type="SAM" id="MobiDB-lite"/>
    </source>
</evidence>
<evidence type="ECO:0000259" key="2">
    <source>
        <dbReference type="SMART" id="SM00739"/>
    </source>
</evidence>
<evidence type="ECO:0000313" key="4">
    <source>
        <dbReference type="Proteomes" id="UP000053989"/>
    </source>
</evidence>
<dbReference type="InterPro" id="IPR005824">
    <property type="entry name" value="KOW"/>
</dbReference>
<proteinExistence type="predicted"/>
<dbReference type="HOGENOM" id="CLU_298294_0_0_1"/>
<organism evidence="3 4">
    <name type="scientific">Scleroderma citrinum Foug A</name>
    <dbReference type="NCBI Taxonomy" id="1036808"/>
    <lineage>
        <taxon>Eukaryota</taxon>
        <taxon>Fungi</taxon>
        <taxon>Dikarya</taxon>
        <taxon>Basidiomycota</taxon>
        <taxon>Agaricomycotina</taxon>
        <taxon>Agaricomycetes</taxon>
        <taxon>Agaricomycetidae</taxon>
        <taxon>Boletales</taxon>
        <taxon>Sclerodermatineae</taxon>
        <taxon>Sclerodermataceae</taxon>
        <taxon>Scleroderma</taxon>
    </lineage>
</organism>
<protein>
    <recommendedName>
        <fullName evidence="2">KOW domain-containing protein</fullName>
    </recommendedName>
</protein>
<feature type="domain" description="KOW" evidence="2">
    <location>
        <begin position="394"/>
        <end position="421"/>
    </location>
</feature>
<dbReference type="InParanoid" id="A0A0C3DHZ8"/>
<dbReference type="OrthoDB" id="2659490at2759"/>
<dbReference type="InterPro" id="IPR008991">
    <property type="entry name" value="Translation_prot_SH3-like_sf"/>
</dbReference>
<dbReference type="Gene3D" id="2.30.30.30">
    <property type="match status" value="1"/>
</dbReference>
<dbReference type="EMBL" id="KN822063">
    <property type="protein sequence ID" value="KIM60335.1"/>
    <property type="molecule type" value="Genomic_DNA"/>
</dbReference>
<dbReference type="SMART" id="SM00739">
    <property type="entry name" value="KOW"/>
    <property type="match status" value="4"/>
</dbReference>
<feature type="domain" description="KOW" evidence="2">
    <location>
        <begin position="612"/>
        <end position="639"/>
    </location>
</feature>
<dbReference type="InterPro" id="IPR014722">
    <property type="entry name" value="Rib_uL2_dom2"/>
</dbReference>
<name>A0A0C3DHZ8_9AGAM</name>
<reference evidence="4" key="2">
    <citation type="submission" date="2015-01" db="EMBL/GenBank/DDBJ databases">
        <title>Evolutionary Origins and Diversification of the Mycorrhizal Mutualists.</title>
        <authorList>
            <consortium name="DOE Joint Genome Institute"/>
            <consortium name="Mycorrhizal Genomics Consortium"/>
            <person name="Kohler A."/>
            <person name="Kuo A."/>
            <person name="Nagy L.G."/>
            <person name="Floudas D."/>
            <person name="Copeland A."/>
            <person name="Barry K.W."/>
            <person name="Cichocki N."/>
            <person name="Veneault-Fourrey C."/>
            <person name="LaButti K."/>
            <person name="Lindquist E.A."/>
            <person name="Lipzen A."/>
            <person name="Lundell T."/>
            <person name="Morin E."/>
            <person name="Murat C."/>
            <person name="Riley R."/>
            <person name="Ohm R."/>
            <person name="Sun H."/>
            <person name="Tunlid A."/>
            <person name="Henrissat B."/>
            <person name="Grigoriev I.V."/>
            <person name="Hibbett D.S."/>
            <person name="Martin F."/>
        </authorList>
    </citation>
    <scope>NUCLEOTIDE SEQUENCE [LARGE SCALE GENOMIC DNA]</scope>
    <source>
        <strain evidence="4">Foug A</strain>
    </source>
</reference>
<dbReference type="AlphaFoldDB" id="A0A0C3DHZ8"/>